<keyword evidence="7 10" id="KW-0511">Multifunctional enzyme</keyword>
<comment type="similarity">
    <text evidence="3 10">Belongs to the PurH family.</text>
</comment>
<comment type="catalytic activity">
    <reaction evidence="8 10">
        <text>(6R)-10-formyltetrahydrofolate + 5-amino-1-(5-phospho-beta-D-ribosyl)imidazole-4-carboxamide = 5-formamido-1-(5-phospho-D-ribosyl)imidazole-4-carboxamide + (6S)-5,6,7,8-tetrahydrofolate</text>
        <dbReference type="Rhea" id="RHEA:22192"/>
        <dbReference type="ChEBI" id="CHEBI:57453"/>
        <dbReference type="ChEBI" id="CHEBI:58467"/>
        <dbReference type="ChEBI" id="CHEBI:58475"/>
        <dbReference type="ChEBI" id="CHEBI:195366"/>
        <dbReference type="EC" id="2.1.2.3"/>
    </reaction>
</comment>
<evidence type="ECO:0000256" key="4">
    <source>
        <dbReference type="ARBA" id="ARBA00022679"/>
    </source>
</evidence>
<evidence type="ECO:0000256" key="7">
    <source>
        <dbReference type="ARBA" id="ARBA00023268"/>
    </source>
</evidence>
<gene>
    <name evidence="10" type="primary">purH</name>
    <name evidence="12" type="ORF">B6D57_03470</name>
</gene>
<dbReference type="SMART" id="SM00798">
    <property type="entry name" value="AICARFT_IMPCHas"/>
    <property type="match status" value="1"/>
</dbReference>
<evidence type="ECO:0000256" key="8">
    <source>
        <dbReference type="ARBA" id="ARBA00050488"/>
    </source>
</evidence>
<evidence type="ECO:0000313" key="13">
    <source>
        <dbReference type="Proteomes" id="UP000192611"/>
    </source>
</evidence>
<evidence type="ECO:0000256" key="1">
    <source>
        <dbReference type="ARBA" id="ARBA00004844"/>
    </source>
</evidence>
<dbReference type="FunFam" id="3.40.50.1380:FF:000001">
    <property type="entry name" value="Bifunctional purine biosynthesis protein PurH"/>
    <property type="match status" value="1"/>
</dbReference>
<dbReference type="PANTHER" id="PTHR11692">
    <property type="entry name" value="BIFUNCTIONAL PURINE BIOSYNTHESIS PROTEIN PURH"/>
    <property type="match status" value="1"/>
</dbReference>
<dbReference type="SMART" id="SM00851">
    <property type="entry name" value="MGS"/>
    <property type="match status" value="1"/>
</dbReference>
<dbReference type="SUPFAM" id="SSF52335">
    <property type="entry name" value="Methylglyoxal synthase-like"/>
    <property type="match status" value="1"/>
</dbReference>
<organism evidence="12 13">
    <name type="scientific">Candidatus Coatesbacteria bacterium 4484_99</name>
    <dbReference type="NCBI Taxonomy" id="1970774"/>
    <lineage>
        <taxon>Bacteria</taxon>
        <taxon>Candidatus Coatesiibacteriota</taxon>
    </lineage>
</organism>
<comment type="caution">
    <text evidence="12">The sequence shown here is derived from an EMBL/GenBank/DDBJ whole genome shotgun (WGS) entry which is preliminary data.</text>
</comment>
<proteinExistence type="inferred from homology"/>
<keyword evidence="4 10" id="KW-0808">Transferase</keyword>
<dbReference type="NCBIfam" id="NF002049">
    <property type="entry name" value="PRK00881.1"/>
    <property type="match status" value="1"/>
</dbReference>
<comment type="pathway">
    <text evidence="1 10">Purine metabolism; IMP biosynthesis via de novo pathway; IMP from 5-formamido-1-(5-phospho-D-ribosyl)imidazole-4-carboxamide: step 1/1.</text>
</comment>
<dbReference type="Proteomes" id="UP000192611">
    <property type="component" value="Unassembled WGS sequence"/>
</dbReference>
<evidence type="ECO:0000256" key="9">
    <source>
        <dbReference type="ARBA" id="ARBA00050687"/>
    </source>
</evidence>
<dbReference type="NCBIfam" id="TIGR00355">
    <property type="entry name" value="purH"/>
    <property type="match status" value="1"/>
</dbReference>
<dbReference type="Pfam" id="PF02142">
    <property type="entry name" value="MGS"/>
    <property type="match status" value="1"/>
</dbReference>
<dbReference type="Gene3D" id="3.40.50.1380">
    <property type="entry name" value="Methylglyoxal synthase-like domain"/>
    <property type="match status" value="1"/>
</dbReference>
<keyword evidence="6 10" id="KW-0378">Hydrolase</keyword>
<dbReference type="GO" id="GO:0004643">
    <property type="term" value="F:phosphoribosylaminoimidazolecarboxamide formyltransferase activity"/>
    <property type="evidence" value="ECO:0007669"/>
    <property type="project" value="UniProtKB-UniRule"/>
</dbReference>
<dbReference type="EC" id="3.5.4.10" evidence="10"/>
<comment type="catalytic activity">
    <reaction evidence="9 10">
        <text>IMP + H2O = 5-formamido-1-(5-phospho-D-ribosyl)imidazole-4-carboxamide</text>
        <dbReference type="Rhea" id="RHEA:18445"/>
        <dbReference type="ChEBI" id="CHEBI:15377"/>
        <dbReference type="ChEBI" id="CHEBI:58053"/>
        <dbReference type="ChEBI" id="CHEBI:58467"/>
        <dbReference type="EC" id="3.5.4.10"/>
    </reaction>
</comment>
<sequence>MNRRALISVTDKSGVLEFAKQLKEIGFDVFASVGTARYLRENGIKVYELKEITGFSMLMGGRVKTLHPNIFASILARDEPEDMKELEEVGLAPFEVVAVNLYPFEEKVLGCMMDVEDAMEEVDIGGVALIRAGAKAHHRCYVATSPDDYSLIIDSLKSGVDGYPVRRRLAQKAFALTSRYDSLIAHYFSRLELPKALPDVFYQAYTKKKDLRYGENPHQRAGLYTPVMAVSGPIAGGRQLSGKEISLNNMMDMEAAYNLVMEFNEPTSAVIKHMNPCGCAISDDISDAIAKARAGDPVSAFGGIVALNRTIYANTARDIVGPKGFLEVVVAPKITEEAVGVMRQRKGWGERLIIYEASKIEESDELETRWLKGGLMVMDQDRTQELKNRVQVVTKRGPTGREMEDMIFAFTVVKYVKSNGVVIVRDKMIIGVGAGQPNRVNSVKLAIEAADKFHGGCDGAVLASDGFFPMPDAPLLAIESGVRAIIQPGGSVKDEQVIREIDRFGASMVFTGIRHFRH</sequence>
<dbReference type="GO" id="GO:0003937">
    <property type="term" value="F:IMP cyclohydrolase activity"/>
    <property type="evidence" value="ECO:0007669"/>
    <property type="project" value="UniProtKB-UniRule"/>
</dbReference>
<evidence type="ECO:0000256" key="3">
    <source>
        <dbReference type="ARBA" id="ARBA00007667"/>
    </source>
</evidence>
<dbReference type="InterPro" id="IPR011607">
    <property type="entry name" value="MGS-like_dom"/>
</dbReference>
<dbReference type="FunFam" id="3.40.140.20:FF:000001">
    <property type="entry name" value="Bifunctional purine biosynthesis protein PurH"/>
    <property type="match status" value="1"/>
</dbReference>
<dbReference type="EMBL" id="NATQ01000062">
    <property type="protein sequence ID" value="OQX90375.1"/>
    <property type="molecule type" value="Genomic_DNA"/>
</dbReference>
<dbReference type="CDD" id="cd01421">
    <property type="entry name" value="IMPCH"/>
    <property type="match status" value="1"/>
</dbReference>
<dbReference type="UniPathway" id="UPA00074">
    <property type="reaction ID" value="UER00133"/>
</dbReference>
<dbReference type="InterPro" id="IPR002695">
    <property type="entry name" value="PurH-like"/>
</dbReference>
<dbReference type="InterPro" id="IPR036914">
    <property type="entry name" value="MGS-like_dom_sf"/>
</dbReference>
<dbReference type="GO" id="GO:0005829">
    <property type="term" value="C:cytosol"/>
    <property type="evidence" value="ECO:0007669"/>
    <property type="project" value="TreeGrafter"/>
</dbReference>
<dbReference type="PANTHER" id="PTHR11692:SF0">
    <property type="entry name" value="BIFUNCTIONAL PURINE BIOSYNTHESIS PROTEIN ATIC"/>
    <property type="match status" value="1"/>
</dbReference>
<reference evidence="13" key="1">
    <citation type="submission" date="2017-03" db="EMBL/GenBank/DDBJ databases">
        <title>Novel pathways for hydrocarbon cycling and metabolic interdependencies in hydrothermal sediment communities.</title>
        <authorList>
            <person name="Dombrowski N."/>
            <person name="Seitz K."/>
            <person name="Teske A."/>
            <person name="Baker B."/>
        </authorList>
    </citation>
    <scope>NUCLEOTIDE SEQUENCE [LARGE SCALE GENOMIC DNA]</scope>
</reference>
<dbReference type="InterPro" id="IPR024051">
    <property type="entry name" value="AICAR_Tfase_dup_dom_sf"/>
</dbReference>
<evidence type="ECO:0000256" key="5">
    <source>
        <dbReference type="ARBA" id="ARBA00022755"/>
    </source>
</evidence>
<dbReference type="HAMAP" id="MF_00139">
    <property type="entry name" value="PurH"/>
    <property type="match status" value="1"/>
</dbReference>
<dbReference type="PIRSF" id="PIRSF000414">
    <property type="entry name" value="AICARFT_IMPCHas"/>
    <property type="match status" value="1"/>
</dbReference>
<accession>A0A1W9S109</accession>
<evidence type="ECO:0000313" key="12">
    <source>
        <dbReference type="EMBL" id="OQX90375.1"/>
    </source>
</evidence>
<keyword evidence="5 10" id="KW-0658">Purine biosynthesis</keyword>
<evidence type="ECO:0000256" key="6">
    <source>
        <dbReference type="ARBA" id="ARBA00022801"/>
    </source>
</evidence>
<comment type="pathway">
    <text evidence="2 10">Purine metabolism; IMP biosynthesis via de novo pathway; 5-formamido-1-(5-phospho-D-ribosyl)imidazole-4-carboxamide from 5-amino-1-(5-phospho-D-ribosyl)imidazole-4-carboxamide (10-formyl THF route): step 1/1.</text>
</comment>
<feature type="domain" description="MGS-like" evidence="11">
    <location>
        <begin position="1"/>
        <end position="144"/>
    </location>
</feature>
<dbReference type="InterPro" id="IPR016193">
    <property type="entry name" value="Cytidine_deaminase-like"/>
</dbReference>
<comment type="domain">
    <text evidence="10">The IMP cyclohydrolase activity resides in the N-terminal region.</text>
</comment>
<evidence type="ECO:0000259" key="11">
    <source>
        <dbReference type="PROSITE" id="PS51855"/>
    </source>
</evidence>
<name>A0A1W9S109_9BACT</name>
<dbReference type="GO" id="GO:0006189">
    <property type="term" value="P:'de novo' IMP biosynthetic process"/>
    <property type="evidence" value="ECO:0007669"/>
    <property type="project" value="UniProtKB-UniRule"/>
</dbReference>
<evidence type="ECO:0000256" key="10">
    <source>
        <dbReference type="HAMAP-Rule" id="MF_00139"/>
    </source>
</evidence>
<dbReference type="Pfam" id="PF01808">
    <property type="entry name" value="AICARFT_IMPCHas"/>
    <property type="match status" value="1"/>
</dbReference>
<protein>
    <recommendedName>
        <fullName evidence="10">Bifunctional purine biosynthesis protein PurH</fullName>
    </recommendedName>
    <domain>
        <recommendedName>
            <fullName evidence="10">Phosphoribosylaminoimidazolecarboxamide formyltransferase</fullName>
            <ecNumber evidence="10">2.1.2.3</ecNumber>
        </recommendedName>
        <alternativeName>
            <fullName evidence="10">AICAR transformylase</fullName>
        </alternativeName>
    </domain>
    <domain>
        <recommendedName>
            <fullName evidence="10">IMP cyclohydrolase</fullName>
            <ecNumber evidence="10">3.5.4.10</ecNumber>
        </recommendedName>
        <alternativeName>
            <fullName evidence="10">ATIC</fullName>
        </alternativeName>
        <alternativeName>
            <fullName evidence="10">IMP synthase</fullName>
        </alternativeName>
        <alternativeName>
            <fullName evidence="10">Inosinicase</fullName>
        </alternativeName>
    </domain>
</protein>
<dbReference type="SUPFAM" id="SSF53927">
    <property type="entry name" value="Cytidine deaminase-like"/>
    <property type="match status" value="1"/>
</dbReference>
<dbReference type="PROSITE" id="PS51855">
    <property type="entry name" value="MGS"/>
    <property type="match status" value="1"/>
</dbReference>
<evidence type="ECO:0000256" key="2">
    <source>
        <dbReference type="ARBA" id="ARBA00004954"/>
    </source>
</evidence>
<dbReference type="EC" id="2.1.2.3" evidence="10"/>
<dbReference type="Gene3D" id="3.40.140.20">
    <property type="match status" value="2"/>
</dbReference>
<dbReference type="AlphaFoldDB" id="A0A1W9S109"/>